<feature type="compositionally biased region" description="Basic residues" evidence="4">
    <location>
        <begin position="1"/>
        <end position="10"/>
    </location>
</feature>
<evidence type="ECO:0000313" key="6">
    <source>
        <dbReference type="EMBL" id="CAG8551026.1"/>
    </source>
</evidence>
<dbReference type="InterPro" id="IPR003891">
    <property type="entry name" value="Initiation_fac_eIF4g_MI"/>
</dbReference>
<keyword evidence="7" id="KW-1185">Reference proteome</keyword>
<feature type="compositionally biased region" description="Basic and acidic residues" evidence="4">
    <location>
        <begin position="251"/>
        <end position="261"/>
    </location>
</feature>
<name>A0A9N9FRC6_9GLOM</name>
<dbReference type="PANTHER" id="PTHR18034">
    <property type="entry name" value="CELL CYCLE CONTROL PROTEIN CWF22-RELATED"/>
    <property type="match status" value="1"/>
</dbReference>
<dbReference type="InterPro" id="IPR003890">
    <property type="entry name" value="MIF4G-like_typ-3"/>
</dbReference>
<dbReference type="InterPro" id="IPR050781">
    <property type="entry name" value="CWC22_splicing_factor"/>
</dbReference>
<dbReference type="GO" id="GO:0042274">
    <property type="term" value="P:ribosomal small subunit biogenesis"/>
    <property type="evidence" value="ECO:0007669"/>
    <property type="project" value="TreeGrafter"/>
</dbReference>
<feature type="region of interest" description="Disordered" evidence="4">
    <location>
        <begin position="1"/>
        <end position="101"/>
    </location>
</feature>
<sequence length="799" mass="91824">MSSKSKRKSKTNNGPRLPESLKEKINEPLEVDERTFNQKFENRVQTRKEKRKKERLTKKRKKASGFKLHAQERPLAKRQKTDSTAITTNINKEKISSKQKNSLNVKQVQRLEKLSSRNPNFFSLLQESNLVKHSDISSSTKIVGSIQADEREIKHLEKKLGIKSSGKLSKSFKDDGLDDLLEGLRFGTKTSNLESPMDTDVSQDEDYDEESDKDEGTISDSEETNVRNNESDYETDESKEEKECNFVVENSEERADNKVEPVRYLPPHLREKPQVANDRELDSSKKEQLFKLQRQLQGLLNRLSESNIESIVISIEEIYHKNSRHDVTSTITTLILNLISSRAMLLDQLVILYATFVAALYKVIGIDFCAHFVQTSVEEFERFHQQYYKSAEINNIIEGNGGKECTNLTVLISELYNFQVISYILVYDLVRLFISDLNELNVELLLKIIKNSGYQLRQDDPSALKEIIQQVHNETSKKDPRSLGSRTKFMIETIVSLKNNRMKQQSAVANTESLLRMKKFLSNLGKRIHVRATEPLRVSLDDIRSVETKGKWWIVGASWTANMIDHPSTSTTPKTEKNEVASDALLNLAKQQKMNTEVRRSIFVVLMSSEEKIHNPYYALIAQRLCNYDHSFKITFQYCLWDFLRECGEDDIGGMELVKIAPIKNKEPEKVELRRLVNVSKLYAMLLSSGELSVIILKTATFTKLHPQSRLFFQLLFSNVIILTQTQNARKRNPQALAQIFLKALPNPTLSQGILFFLHHFVKKGEILKNENEKEVVKWGCDVIKQAIKKNVSVNETLN</sequence>
<comment type="caution">
    <text evidence="6">The sequence shown here is derived from an EMBL/GenBank/DDBJ whole genome shotgun (WGS) entry which is preliminary data.</text>
</comment>
<feature type="compositionally biased region" description="Basic and acidic residues" evidence="4">
    <location>
        <begin position="19"/>
        <end position="47"/>
    </location>
</feature>
<dbReference type="Proteomes" id="UP000789342">
    <property type="component" value="Unassembled WGS sequence"/>
</dbReference>
<dbReference type="OrthoDB" id="361797at2759"/>
<evidence type="ECO:0000256" key="2">
    <source>
        <dbReference type="ARBA" id="ARBA00006856"/>
    </source>
</evidence>
<proteinExistence type="inferred from homology"/>
<evidence type="ECO:0000256" key="1">
    <source>
        <dbReference type="ARBA" id="ARBA00004604"/>
    </source>
</evidence>
<evidence type="ECO:0000313" key="7">
    <source>
        <dbReference type="Proteomes" id="UP000789342"/>
    </source>
</evidence>
<dbReference type="Pfam" id="PF02847">
    <property type="entry name" value="MA3"/>
    <property type="match status" value="1"/>
</dbReference>
<feature type="compositionally biased region" description="Basic residues" evidence="4">
    <location>
        <begin position="48"/>
        <end position="64"/>
    </location>
</feature>
<feature type="region of interest" description="Disordered" evidence="4">
    <location>
        <begin position="189"/>
        <end position="280"/>
    </location>
</feature>
<protein>
    <submittedName>
        <fullName evidence="6">15790_t:CDS:1</fullName>
    </submittedName>
</protein>
<gene>
    <name evidence="6" type="ORF">AMORRO_LOCUS5573</name>
</gene>
<dbReference type="EMBL" id="CAJVPV010003404">
    <property type="protein sequence ID" value="CAG8551026.1"/>
    <property type="molecule type" value="Genomic_DNA"/>
</dbReference>
<dbReference type="PANTHER" id="PTHR18034:SF4">
    <property type="entry name" value="NUCLEOLAR MIF4G DOMAIN-CONTAINING PROTEIN 1"/>
    <property type="match status" value="1"/>
</dbReference>
<evidence type="ECO:0000259" key="5">
    <source>
        <dbReference type="PROSITE" id="PS51366"/>
    </source>
</evidence>
<dbReference type="AlphaFoldDB" id="A0A9N9FRC6"/>
<dbReference type="PROSITE" id="PS51366">
    <property type="entry name" value="MI"/>
    <property type="match status" value="1"/>
</dbReference>
<feature type="domain" description="MI" evidence="5">
    <location>
        <begin position="556"/>
        <end position="702"/>
    </location>
</feature>
<accession>A0A9N9FRC6</accession>
<keyword evidence="3" id="KW-0539">Nucleus</keyword>
<comment type="similarity">
    <text evidence="2">Belongs to the CWC22 family.</text>
</comment>
<dbReference type="InterPro" id="IPR016024">
    <property type="entry name" value="ARM-type_fold"/>
</dbReference>
<evidence type="ECO:0000256" key="4">
    <source>
        <dbReference type="SAM" id="MobiDB-lite"/>
    </source>
</evidence>
<dbReference type="GO" id="GO:0003723">
    <property type="term" value="F:RNA binding"/>
    <property type="evidence" value="ECO:0007669"/>
    <property type="project" value="InterPro"/>
</dbReference>
<feature type="compositionally biased region" description="Acidic residues" evidence="4">
    <location>
        <begin position="201"/>
        <end position="213"/>
    </location>
</feature>
<dbReference type="GO" id="GO:0005730">
    <property type="term" value="C:nucleolus"/>
    <property type="evidence" value="ECO:0007669"/>
    <property type="project" value="UniProtKB-SubCell"/>
</dbReference>
<feature type="compositionally biased region" description="Basic and acidic residues" evidence="4">
    <location>
        <begin position="69"/>
        <end position="81"/>
    </location>
</feature>
<dbReference type="Pfam" id="PF02854">
    <property type="entry name" value="MIF4G"/>
    <property type="match status" value="1"/>
</dbReference>
<dbReference type="Gene3D" id="1.25.40.180">
    <property type="match status" value="1"/>
</dbReference>
<dbReference type="SUPFAM" id="SSF48371">
    <property type="entry name" value="ARM repeat"/>
    <property type="match status" value="1"/>
</dbReference>
<dbReference type="SMART" id="SM00543">
    <property type="entry name" value="MIF4G"/>
    <property type="match status" value="1"/>
</dbReference>
<reference evidence="6" key="1">
    <citation type="submission" date="2021-06" db="EMBL/GenBank/DDBJ databases">
        <authorList>
            <person name="Kallberg Y."/>
            <person name="Tangrot J."/>
            <person name="Rosling A."/>
        </authorList>
    </citation>
    <scope>NUCLEOTIDE SEQUENCE</scope>
    <source>
        <strain evidence="6">CL551</strain>
    </source>
</reference>
<comment type="subcellular location">
    <subcellularLocation>
        <location evidence="1">Nucleus</location>
        <location evidence="1">Nucleolus</location>
    </subcellularLocation>
</comment>
<organism evidence="6 7">
    <name type="scientific">Acaulospora morrowiae</name>
    <dbReference type="NCBI Taxonomy" id="94023"/>
    <lineage>
        <taxon>Eukaryota</taxon>
        <taxon>Fungi</taxon>
        <taxon>Fungi incertae sedis</taxon>
        <taxon>Mucoromycota</taxon>
        <taxon>Glomeromycotina</taxon>
        <taxon>Glomeromycetes</taxon>
        <taxon>Diversisporales</taxon>
        <taxon>Acaulosporaceae</taxon>
        <taxon>Acaulospora</taxon>
    </lineage>
</organism>
<feature type="compositionally biased region" description="Basic and acidic residues" evidence="4">
    <location>
        <begin position="268"/>
        <end position="280"/>
    </location>
</feature>
<evidence type="ECO:0000256" key="3">
    <source>
        <dbReference type="ARBA" id="ARBA00023242"/>
    </source>
</evidence>